<feature type="transmembrane region" description="Helical" evidence="1">
    <location>
        <begin position="31"/>
        <end position="51"/>
    </location>
</feature>
<dbReference type="AlphaFoldDB" id="A0A4R8IND9"/>
<proteinExistence type="predicted"/>
<keyword evidence="2" id="KW-0645">Protease</keyword>
<keyword evidence="1" id="KW-1133">Transmembrane helix</keyword>
<dbReference type="OrthoDB" id="7067109at2"/>
<accession>A0A4R8IND9</accession>
<organism evidence="2 3">
    <name type="scientific">Thiohalophilus thiocyanatoxydans</name>
    <dbReference type="NCBI Taxonomy" id="381308"/>
    <lineage>
        <taxon>Bacteria</taxon>
        <taxon>Pseudomonadati</taxon>
        <taxon>Pseudomonadota</taxon>
        <taxon>Gammaproteobacteria</taxon>
        <taxon>Thiohalomonadales</taxon>
        <taxon>Thiohalophilaceae</taxon>
        <taxon>Thiohalophilus</taxon>
    </lineage>
</organism>
<sequence length="160" mass="17419">MEFLGLPAWLWWLAIAVALIVFDLTVVGTQFILVATGLAALVSALLAALGFSLTGQVWGFVLATLVLVPVMMWVFNKTMRPTGPGPREPGWENGEPVVVVRRGDDLVAKLKGDMYPLELVDGSVPVEGERLIVEQMKGITVLAYRAAETKAMEHNERTGE</sequence>
<comment type="caution">
    <text evidence="2">The sequence shown here is derived from an EMBL/GenBank/DDBJ whole genome shotgun (WGS) entry which is preliminary data.</text>
</comment>
<keyword evidence="1" id="KW-0812">Transmembrane</keyword>
<gene>
    <name evidence="2" type="ORF">EDC23_0749</name>
</gene>
<feature type="transmembrane region" description="Helical" evidence="1">
    <location>
        <begin position="57"/>
        <end position="75"/>
    </location>
</feature>
<evidence type="ECO:0000313" key="3">
    <source>
        <dbReference type="Proteomes" id="UP000294914"/>
    </source>
</evidence>
<keyword evidence="1" id="KW-0472">Membrane</keyword>
<keyword evidence="3" id="KW-1185">Reference proteome</keyword>
<dbReference type="GO" id="GO:0006508">
    <property type="term" value="P:proteolysis"/>
    <property type="evidence" value="ECO:0007669"/>
    <property type="project" value="UniProtKB-KW"/>
</dbReference>
<feature type="transmembrane region" description="Helical" evidence="1">
    <location>
        <begin position="6"/>
        <end position="24"/>
    </location>
</feature>
<keyword evidence="2" id="KW-0378">Hydrolase</keyword>
<protein>
    <submittedName>
        <fullName evidence="2">Membrane protein implicated in regulation of membrane protease activity</fullName>
    </submittedName>
</protein>
<evidence type="ECO:0000313" key="2">
    <source>
        <dbReference type="EMBL" id="TDY02381.1"/>
    </source>
</evidence>
<name>A0A4R8IND9_9GAMM</name>
<reference evidence="2 3" key="1">
    <citation type="submission" date="2019-03" db="EMBL/GenBank/DDBJ databases">
        <title>Genomic Encyclopedia of Type Strains, Phase IV (KMG-IV): sequencing the most valuable type-strain genomes for metagenomic binning, comparative biology and taxonomic classification.</title>
        <authorList>
            <person name="Goeker M."/>
        </authorList>
    </citation>
    <scope>NUCLEOTIDE SEQUENCE [LARGE SCALE GENOMIC DNA]</scope>
    <source>
        <strain evidence="2 3">DSM 16326</strain>
    </source>
</reference>
<dbReference type="EMBL" id="SOQX01000002">
    <property type="protein sequence ID" value="TDY02381.1"/>
    <property type="molecule type" value="Genomic_DNA"/>
</dbReference>
<evidence type="ECO:0000256" key="1">
    <source>
        <dbReference type="SAM" id="Phobius"/>
    </source>
</evidence>
<dbReference type="RefSeq" id="WP_134081336.1">
    <property type="nucleotide sequence ID" value="NZ_SOQX01000002.1"/>
</dbReference>
<dbReference type="Proteomes" id="UP000294914">
    <property type="component" value="Unassembled WGS sequence"/>
</dbReference>
<dbReference type="GO" id="GO:0008233">
    <property type="term" value="F:peptidase activity"/>
    <property type="evidence" value="ECO:0007669"/>
    <property type="project" value="UniProtKB-KW"/>
</dbReference>